<dbReference type="SUPFAM" id="SSF58104">
    <property type="entry name" value="Methyl-accepting chemotaxis protein (MCP) signaling domain"/>
    <property type="match status" value="1"/>
</dbReference>
<keyword evidence="7 11" id="KW-0472">Membrane</keyword>
<dbReference type="SMART" id="SM00304">
    <property type="entry name" value="HAMP"/>
    <property type="match status" value="1"/>
</dbReference>
<dbReference type="EMBL" id="CP002364">
    <property type="protein sequence ID" value="ADW17578.1"/>
    <property type="molecule type" value="Genomic_DNA"/>
</dbReference>
<evidence type="ECO:0000256" key="8">
    <source>
        <dbReference type="ARBA" id="ARBA00023224"/>
    </source>
</evidence>
<dbReference type="Pfam" id="PF00015">
    <property type="entry name" value="MCPsignal"/>
    <property type="match status" value="1"/>
</dbReference>
<dbReference type="GO" id="GO:0004888">
    <property type="term" value="F:transmembrane signaling receptor activity"/>
    <property type="evidence" value="ECO:0007669"/>
    <property type="project" value="InterPro"/>
</dbReference>
<dbReference type="CDD" id="cd12912">
    <property type="entry name" value="PDC2_MCP_like"/>
    <property type="match status" value="1"/>
</dbReference>
<dbReference type="PRINTS" id="PR00260">
    <property type="entry name" value="CHEMTRNSDUCR"/>
</dbReference>
<evidence type="ECO:0000256" key="6">
    <source>
        <dbReference type="ARBA" id="ARBA00022989"/>
    </source>
</evidence>
<dbReference type="Pfam" id="PF02743">
    <property type="entry name" value="dCache_1"/>
    <property type="match status" value="1"/>
</dbReference>
<evidence type="ECO:0000256" key="1">
    <source>
        <dbReference type="ARBA" id="ARBA00004429"/>
    </source>
</evidence>
<name>A0A7U3YLG9_DESPD</name>
<comment type="similarity">
    <text evidence="9">Belongs to the methyl-accepting chemotaxis (MCP) protein family.</text>
</comment>
<dbReference type="PROSITE" id="PS50111">
    <property type="entry name" value="CHEMOTAXIS_TRANSDUC_2"/>
    <property type="match status" value="1"/>
</dbReference>
<keyword evidence="4" id="KW-0997">Cell inner membrane</keyword>
<dbReference type="SUPFAM" id="SSF103190">
    <property type="entry name" value="Sensory domain-like"/>
    <property type="match status" value="1"/>
</dbReference>
<evidence type="ECO:0000256" key="11">
    <source>
        <dbReference type="SAM" id="Phobius"/>
    </source>
</evidence>
<evidence type="ECO:0000313" key="16">
    <source>
        <dbReference type="Proteomes" id="UP000006365"/>
    </source>
</evidence>
<feature type="domain" description="T-SNARE coiled-coil homology" evidence="13">
    <location>
        <begin position="552"/>
        <end position="614"/>
    </location>
</feature>
<keyword evidence="5 11" id="KW-0812">Transmembrane</keyword>
<feature type="domain" description="Methyl-accepting transducer" evidence="12">
    <location>
        <begin position="393"/>
        <end position="629"/>
    </location>
</feature>
<evidence type="ECO:0000259" key="12">
    <source>
        <dbReference type="PROSITE" id="PS50111"/>
    </source>
</evidence>
<comment type="subcellular location">
    <subcellularLocation>
        <location evidence="1">Cell inner membrane</location>
        <topology evidence="1">Multi-pass membrane protein</topology>
    </subcellularLocation>
</comment>
<dbReference type="Gene3D" id="1.10.287.950">
    <property type="entry name" value="Methyl-accepting chemotaxis protein"/>
    <property type="match status" value="1"/>
</dbReference>
<accession>A0A7U3YLG9</accession>
<dbReference type="Proteomes" id="UP000006365">
    <property type="component" value="Chromosome"/>
</dbReference>
<evidence type="ECO:0000313" key="15">
    <source>
        <dbReference type="EMBL" id="ADW17578.1"/>
    </source>
</evidence>
<dbReference type="InterPro" id="IPR033479">
    <property type="entry name" value="dCache_1"/>
</dbReference>
<dbReference type="KEGG" id="dpr:Despr_1416"/>
<sequence length="665" mass="70146">MNIRSIGFRLIVGGCLAVALPLAVVGYLAVSKSSTALSDIARNNAASQAQKLATVIEATLDAQAKTAAAHAVDTNVRLIGQKVKEAGLEGAATDIAQLRQQMKDKFKQLDSSYLGIFVTDAKGYMYTGELASGEEYKGVNLADMDYFQKAKNSGKAVVGDVVYSKVTNDVIYVLCAPIFSYTGEFLGIFGLSLKAQPLMSHVATVKVGNSGYAFMCDQNGLIIAHPKKELEMKLDLKTLADMDKITKAMMAGEQGARDYIFQGVPKIAGFAPVPLKGWSIAVTQDEAEFLAAANSIRNSILLITLVAVALVCGLVLLFSRSITVPLKNAVEGLKDIAQGEGDLTMRLRVNSRDEIGELARWFNLFIEKLQGIVGEIAGNTRSIDASSNDLARIAADLSSSSEDTSQRADSVAAAAEEMTVNLNNVAAAMEQSTTNTSMVASAAEEMTATIGEIANNAQKAHTISLAAVEQAGSTSLKMAELGKAAQAIGRVTEAITEISEQTNLLALNATIEAARAGEAGKGFAVVANEIKELAKQTAVATQDIKQQIGEVQDTTSTTVTEINQISEVINNINEIVAVISTAVDEQRSATQEIANNIAQASQGMNEVNENVSQSSLVAASITKDISTVNGASAEISSNSQQVKTSADDLQRLAATLKAIVDGFKI</sequence>
<dbReference type="InterPro" id="IPR029151">
    <property type="entry name" value="Sensor-like_sf"/>
</dbReference>
<dbReference type="InterPro" id="IPR003660">
    <property type="entry name" value="HAMP_dom"/>
</dbReference>
<organism evidence="15 16">
    <name type="scientific">Desulfobulbus propionicus (strain ATCC 33891 / DSM 2032 / VKM B-1956 / 1pr3)</name>
    <dbReference type="NCBI Taxonomy" id="577650"/>
    <lineage>
        <taxon>Bacteria</taxon>
        <taxon>Pseudomonadati</taxon>
        <taxon>Thermodesulfobacteriota</taxon>
        <taxon>Desulfobulbia</taxon>
        <taxon>Desulfobulbales</taxon>
        <taxon>Desulfobulbaceae</taxon>
        <taxon>Desulfobulbus</taxon>
    </lineage>
</organism>
<evidence type="ECO:0000259" key="14">
    <source>
        <dbReference type="PROSITE" id="PS50885"/>
    </source>
</evidence>
<feature type="transmembrane region" description="Helical" evidence="11">
    <location>
        <begin position="300"/>
        <end position="318"/>
    </location>
</feature>
<evidence type="ECO:0000256" key="3">
    <source>
        <dbReference type="ARBA" id="ARBA00022500"/>
    </source>
</evidence>
<keyword evidence="2" id="KW-1003">Cell membrane</keyword>
<dbReference type="AlphaFoldDB" id="A0A7U3YLG9"/>
<dbReference type="PANTHER" id="PTHR32089">
    <property type="entry name" value="METHYL-ACCEPTING CHEMOTAXIS PROTEIN MCPB"/>
    <property type="match status" value="1"/>
</dbReference>
<evidence type="ECO:0000259" key="13">
    <source>
        <dbReference type="PROSITE" id="PS50192"/>
    </source>
</evidence>
<feature type="domain" description="HAMP" evidence="14">
    <location>
        <begin position="320"/>
        <end position="374"/>
    </location>
</feature>
<gene>
    <name evidence="15" type="ordered locus">Despr_1416</name>
</gene>
<evidence type="ECO:0000256" key="9">
    <source>
        <dbReference type="ARBA" id="ARBA00029447"/>
    </source>
</evidence>
<dbReference type="PANTHER" id="PTHR32089:SF112">
    <property type="entry name" value="LYSOZYME-LIKE PROTEIN-RELATED"/>
    <property type="match status" value="1"/>
</dbReference>
<protein>
    <submittedName>
        <fullName evidence="15">Methyl-accepting chemotaxis sensory transducer with Cache sensor</fullName>
    </submittedName>
</protein>
<evidence type="ECO:0000256" key="10">
    <source>
        <dbReference type="PROSITE-ProRule" id="PRU00284"/>
    </source>
</evidence>
<evidence type="ECO:0000256" key="2">
    <source>
        <dbReference type="ARBA" id="ARBA00022475"/>
    </source>
</evidence>
<dbReference type="PROSITE" id="PS50885">
    <property type="entry name" value="HAMP"/>
    <property type="match status" value="1"/>
</dbReference>
<keyword evidence="16" id="KW-1185">Reference proteome</keyword>
<dbReference type="Gene3D" id="3.30.450.20">
    <property type="entry name" value="PAS domain"/>
    <property type="match status" value="1"/>
</dbReference>
<keyword evidence="8 10" id="KW-0807">Transducer</keyword>
<dbReference type="RefSeq" id="WP_015724119.1">
    <property type="nucleotide sequence ID" value="NC_014972.1"/>
</dbReference>
<dbReference type="InterPro" id="IPR004090">
    <property type="entry name" value="Chemotax_Me-accpt_rcpt"/>
</dbReference>
<feature type="transmembrane region" description="Helical" evidence="11">
    <location>
        <begin position="6"/>
        <end position="30"/>
    </location>
</feature>
<dbReference type="InterPro" id="IPR004089">
    <property type="entry name" value="MCPsignal_dom"/>
</dbReference>
<dbReference type="Gene3D" id="1.10.8.500">
    <property type="entry name" value="HAMP domain in histidine kinase"/>
    <property type="match status" value="1"/>
</dbReference>
<keyword evidence="6 11" id="KW-1133">Transmembrane helix</keyword>
<dbReference type="InterPro" id="IPR000727">
    <property type="entry name" value="T_SNARE_dom"/>
</dbReference>
<keyword evidence="3" id="KW-0145">Chemotaxis</keyword>
<proteinExistence type="inferred from homology"/>
<evidence type="ECO:0000256" key="7">
    <source>
        <dbReference type="ARBA" id="ARBA00023136"/>
    </source>
</evidence>
<dbReference type="CDD" id="cd06225">
    <property type="entry name" value="HAMP"/>
    <property type="match status" value="1"/>
</dbReference>
<dbReference type="PROSITE" id="PS50192">
    <property type="entry name" value="T_SNARE"/>
    <property type="match status" value="1"/>
</dbReference>
<dbReference type="GO" id="GO:0006935">
    <property type="term" value="P:chemotaxis"/>
    <property type="evidence" value="ECO:0007669"/>
    <property type="project" value="UniProtKB-KW"/>
</dbReference>
<dbReference type="SMART" id="SM00283">
    <property type="entry name" value="MA"/>
    <property type="match status" value="1"/>
</dbReference>
<dbReference type="CDD" id="cd12914">
    <property type="entry name" value="PDC1_DGC_like"/>
    <property type="match status" value="1"/>
</dbReference>
<reference evidence="15 16" key="1">
    <citation type="journal article" date="2011" name="Stand. Genomic Sci.">
        <title>Complete genome sequence of Desulfobulbus propionicus type strain (1pr3).</title>
        <authorList>
            <person name="Pagani I."/>
            <person name="Lapidus A."/>
            <person name="Nolan M."/>
            <person name="Lucas S."/>
            <person name="Hammon N."/>
            <person name="Deshpande S."/>
            <person name="Cheng J.F."/>
            <person name="Chertkov O."/>
            <person name="Davenport K."/>
            <person name="Tapia R."/>
            <person name="Han C."/>
            <person name="Goodwin L."/>
            <person name="Pitluck S."/>
            <person name="Liolios K."/>
            <person name="Mavromatis K."/>
            <person name="Ivanova N."/>
            <person name="Mikhailova N."/>
            <person name="Pati A."/>
            <person name="Chen A."/>
            <person name="Palaniappan K."/>
            <person name="Land M."/>
            <person name="Hauser L."/>
            <person name="Chang Y.J."/>
            <person name="Jeffries C.D."/>
            <person name="Detter J.C."/>
            <person name="Brambilla E."/>
            <person name="Kannan K.P."/>
            <person name="Djao O.D."/>
            <person name="Rohde M."/>
            <person name="Pukall R."/>
            <person name="Spring S."/>
            <person name="Goker M."/>
            <person name="Sikorski J."/>
            <person name="Woyke T."/>
            <person name="Bristow J."/>
            <person name="Eisen J.A."/>
            <person name="Markowitz V."/>
            <person name="Hugenholtz P."/>
            <person name="Kyrpides N.C."/>
            <person name="Klenk H.P."/>
        </authorList>
    </citation>
    <scope>NUCLEOTIDE SEQUENCE [LARGE SCALE GENOMIC DNA]</scope>
    <source>
        <strain evidence="16">ATCC 33891 / DSM 2032 / 1pr3</strain>
    </source>
</reference>
<evidence type="ECO:0000256" key="5">
    <source>
        <dbReference type="ARBA" id="ARBA00022692"/>
    </source>
</evidence>
<dbReference type="GO" id="GO:0007165">
    <property type="term" value="P:signal transduction"/>
    <property type="evidence" value="ECO:0007669"/>
    <property type="project" value="UniProtKB-KW"/>
</dbReference>
<dbReference type="GO" id="GO:0005886">
    <property type="term" value="C:plasma membrane"/>
    <property type="evidence" value="ECO:0007669"/>
    <property type="project" value="UniProtKB-SubCell"/>
</dbReference>
<dbReference type="Pfam" id="PF00672">
    <property type="entry name" value="HAMP"/>
    <property type="match status" value="1"/>
</dbReference>
<evidence type="ECO:0000256" key="4">
    <source>
        <dbReference type="ARBA" id="ARBA00022519"/>
    </source>
</evidence>